<dbReference type="EMBL" id="VAUV01000005">
    <property type="protein sequence ID" value="TLD71349.1"/>
    <property type="molecule type" value="Genomic_DNA"/>
</dbReference>
<organism evidence="2 3">
    <name type="scientific">Phragmitibacter flavus</name>
    <dbReference type="NCBI Taxonomy" id="2576071"/>
    <lineage>
        <taxon>Bacteria</taxon>
        <taxon>Pseudomonadati</taxon>
        <taxon>Verrucomicrobiota</taxon>
        <taxon>Verrucomicrobiia</taxon>
        <taxon>Verrucomicrobiales</taxon>
        <taxon>Verrucomicrobiaceae</taxon>
        <taxon>Phragmitibacter</taxon>
    </lineage>
</organism>
<accession>A0A5R8KIA0</accession>
<name>A0A5R8KIA0_9BACT</name>
<evidence type="ECO:0000313" key="3">
    <source>
        <dbReference type="Proteomes" id="UP000306196"/>
    </source>
</evidence>
<gene>
    <name evidence="2" type="ORF">FEM03_07405</name>
</gene>
<dbReference type="SUPFAM" id="SSF55464">
    <property type="entry name" value="Origin of replication-binding domain, RBD-like"/>
    <property type="match status" value="1"/>
</dbReference>
<evidence type="ECO:0000313" key="2">
    <source>
        <dbReference type="EMBL" id="TLD71349.1"/>
    </source>
</evidence>
<dbReference type="InterPro" id="IPR027417">
    <property type="entry name" value="P-loop_NTPase"/>
</dbReference>
<dbReference type="Proteomes" id="UP000306196">
    <property type="component" value="Unassembled WGS sequence"/>
</dbReference>
<dbReference type="Gene3D" id="2.30.30.940">
    <property type="match status" value="1"/>
</dbReference>
<dbReference type="InterPro" id="IPR014862">
    <property type="entry name" value="TrwC"/>
</dbReference>
<dbReference type="CDD" id="cd18809">
    <property type="entry name" value="SF1_C_RecD"/>
    <property type="match status" value="1"/>
</dbReference>
<keyword evidence="3" id="KW-1185">Reference proteome</keyword>
<dbReference type="AlphaFoldDB" id="A0A5R8KIA0"/>
<dbReference type="Pfam" id="PF08751">
    <property type="entry name" value="TrwC"/>
    <property type="match status" value="1"/>
</dbReference>
<reference evidence="2 3" key="1">
    <citation type="submission" date="2019-05" db="EMBL/GenBank/DDBJ databases">
        <title>Verrucobacter flavum gen. nov., sp. nov. a new member of the family Verrucomicrobiaceae.</title>
        <authorList>
            <person name="Szuroczki S."/>
            <person name="Abbaszade G."/>
            <person name="Szabo A."/>
            <person name="Felfoldi T."/>
            <person name="Schumann P."/>
            <person name="Boka K."/>
            <person name="Keki Z."/>
            <person name="Toumi M."/>
            <person name="Toth E."/>
        </authorList>
    </citation>
    <scope>NUCLEOTIDE SEQUENCE [LARGE SCALE GENOMIC DNA]</scope>
    <source>
        <strain evidence="2 3">MG-N-17</strain>
    </source>
</reference>
<feature type="domain" description="TrwC relaxase" evidence="1">
    <location>
        <begin position="11"/>
        <end position="305"/>
    </location>
</feature>
<dbReference type="Pfam" id="PF13604">
    <property type="entry name" value="AAA_30"/>
    <property type="match status" value="1"/>
</dbReference>
<evidence type="ECO:0000259" key="1">
    <source>
        <dbReference type="Pfam" id="PF08751"/>
    </source>
</evidence>
<comment type="caution">
    <text evidence="2">The sequence shown here is derived from an EMBL/GenBank/DDBJ whole genome shotgun (WGS) entry which is preliminary data.</text>
</comment>
<dbReference type="OrthoDB" id="177421at2"/>
<dbReference type="NCBIfam" id="NF041492">
    <property type="entry name" value="MobF"/>
    <property type="match status" value="1"/>
</dbReference>
<dbReference type="Gene3D" id="3.40.50.300">
    <property type="entry name" value="P-loop containing nucleotide triphosphate hydrolases"/>
    <property type="match status" value="2"/>
</dbReference>
<sequence length="937" mass="105456">MLSPKTQYNLKNAKAYFEEHLCVGDYYSENQAVAGEWVGEGARSLGLSGVVHAQAFLALCENLDPRTGEKLTARRKNMRRVIHSDGSKSNVANRRVFFDFTISPPKSVSIVALISGDERVLESHDRAVRLAMQELEHFASTRVRLNEESSDRTTGNIVAAVFRHETSRALDPHLHSHCVVFNATFDAVEERWKALQNYEMLLARKYVENVYYHELGRDLRRFGYAIKNKARGDFEIEGVPESLLQTFGKRRREIDDQTRELLSKLPELTTRNLGEVREHIAHNKRAWKTHDVSSNMLREWWANQVGNQERDALSRLTKSASDDVAMDETAALRWAEDHLFDRKSLVREHELWSYALERGRGESFTLEQLQDATRKADYLRDKKNPKRLTTRPVLQREWDIVCISREEVNSHAPFVSSWNGHAALDAAQQRAARRILGSRDLVTLFRGGAGTGKSFTLRTVFDALREHGRVVQVLAPQRQQVQDLAQDGMIGSQTVSEFLTRQDMAKGTVVVIDEAGQIGAKQMLDLMTLVQRHRGRLILSGDTRQHGAVQASDALWAIEKFGRLRVAELNEIRRQDPALAHDEAERKWITEYKQAVKEAAEGKISRSFERLEDAGMIVECTLANQQERLAQDYLELTRAGQSALIVSPTWGEIHRVNDQVRCTLQAEGRIGRDEWNITALTADDLTDSQKRDARYYTEDSVVVVNQTVAGLSKGTAGKLVAMTRTGVVIEAAGRIRTIPHGKVGHLTVCKGRELALCKGDKIQLKANAMAVAGERVSNGELVGVKSVENNGSIHLEDGRVLPAAYRQLGRGYAVTSYASQGKTVDHVLFSDSSVKAAINDQQWYVTISRGRKGVRIFTTDKKALHQNVVRCGRRELALDIAPYLTLAALPDAIHPLPRKRDFLSWCINLGKRVRLLTSLLASQRQTPQVKLQTSLHD</sequence>
<protein>
    <submittedName>
        <fullName evidence="2">Conjugative relaxase</fullName>
    </submittedName>
</protein>
<dbReference type="InterPro" id="IPR014059">
    <property type="entry name" value="TraI/TrwC_relax"/>
</dbReference>
<dbReference type="SUPFAM" id="SSF52540">
    <property type="entry name" value="P-loop containing nucleoside triphosphate hydrolases"/>
    <property type="match status" value="2"/>
</dbReference>
<proteinExistence type="predicted"/>
<dbReference type="NCBIfam" id="TIGR02686">
    <property type="entry name" value="relax_trwC"/>
    <property type="match status" value="1"/>
</dbReference>
<dbReference type="RefSeq" id="WP_138085562.1">
    <property type="nucleotide sequence ID" value="NZ_VAUV01000005.1"/>
</dbReference>